<evidence type="ECO:0000313" key="2">
    <source>
        <dbReference type="Proteomes" id="UP000288805"/>
    </source>
</evidence>
<dbReference type="Proteomes" id="UP000288805">
    <property type="component" value="Unassembled WGS sequence"/>
</dbReference>
<dbReference type="AlphaFoldDB" id="A0A438DVG0"/>
<dbReference type="PANTHER" id="PTHR33240">
    <property type="entry name" value="OS08G0508500 PROTEIN"/>
    <property type="match status" value="1"/>
</dbReference>
<dbReference type="PANTHER" id="PTHR33240:SF8">
    <property type="entry name" value="OS03G0439900 PROTEIN"/>
    <property type="match status" value="1"/>
</dbReference>
<comment type="caution">
    <text evidence="1">The sequence shown here is derived from an EMBL/GenBank/DDBJ whole genome shotgun (WGS) entry which is preliminary data.</text>
</comment>
<reference evidence="1 2" key="1">
    <citation type="journal article" date="2018" name="PLoS Genet.">
        <title>Population sequencing reveals clonal diversity and ancestral inbreeding in the grapevine cultivar Chardonnay.</title>
        <authorList>
            <person name="Roach M.J."/>
            <person name="Johnson D.L."/>
            <person name="Bohlmann J."/>
            <person name="van Vuuren H.J."/>
            <person name="Jones S.J."/>
            <person name="Pretorius I.S."/>
            <person name="Schmidt S.A."/>
            <person name="Borneman A.R."/>
        </authorList>
    </citation>
    <scope>NUCLEOTIDE SEQUENCE [LARGE SCALE GENOMIC DNA]</scope>
    <source>
        <strain evidence="2">cv. Chardonnay</strain>
        <tissue evidence="1">Leaf</tissue>
    </source>
</reference>
<dbReference type="EMBL" id="QGNW01001484">
    <property type="protein sequence ID" value="RVW39412.1"/>
    <property type="molecule type" value="Genomic_DNA"/>
</dbReference>
<accession>A0A438DVG0</accession>
<proteinExistence type="predicted"/>
<evidence type="ECO:0000313" key="1">
    <source>
        <dbReference type="EMBL" id="RVW39412.1"/>
    </source>
</evidence>
<protein>
    <submittedName>
        <fullName evidence="1">Uncharacterized protein</fullName>
    </submittedName>
</protein>
<name>A0A438DVG0_VITVI</name>
<gene>
    <name evidence="1" type="ORF">CK203_099496</name>
</gene>
<sequence>MGYPPFALENPGWILSKFNGDTMVSLGDIVLPIKANLITLNMRSLVMDDFSPYKAILGRVWLYKMKFILSTYHQMVSYLTEARQVDLHGSQRVTRQCYQVAVESKCTDWNEDEPESSMKGA</sequence>
<organism evidence="1 2">
    <name type="scientific">Vitis vinifera</name>
    <name type="common">Grape</name>
    <dbReference type="NCBI Taxonomy" id="29760"/>
    <lineage>
        <taxon>Eukaryota</taxon>
        <taxon>Viridiplantae</taxon>
        <taxon>Streptophyta</taxon>
        <taxon>Embryophyta</taxon>
        <taxon>Tracheophyta</taxon>
        <taxon>Spermatophyta</taxon>
        <taxon>Magnoliopsida</taxon>
        <taxon>eudicotyledons</taxon>
        <taxon>Gunneridae</taxon>
        <taxon>Pentapetalae</taxon>
        <taxon>rosids</taxon>
        <taxon>Vitales</taxon>
        <taxon>Vitaceae</taxon>
        <taxon>Viteae</taxon>
        <taxon>Vitis</taxon>
    </lineage>
</organism>